<keyword evidence="2" id="KW-1185">Reference proteome</keyword>
<accession>A0A5N5D4S0</accession>
<name>A0A5N5D4S0_9PEZI</name>
<comment type="caution">
    <text evidence="1">The sequence shown here is derived from an EMBL/GenBank/DDBJ whole genome shotgun (WGS) entry which is preliminary data.</text>
</comment>
<dbReference type="Proteomes" id="UP000325902">
    <property type="component" value="Unassembled WGS sequence"/>
</dbReference>
<gene>
    <name evidence="1" type="ORF">DBV05_g8619</name>
</gene>
<reference evidence="1 2" key="1">
    <citation type="journal article" date="2019" name="Sci. Rep.">
        <title>A multi-omics analysis of the grapevine pathogen Lasiodiplodia theobromae reveals that temperature affects the expression of virulence- and pathogenicity-related genes.</title>
        <authorList>
            <person name="Felix C."/>
            <person name="Meneses R."/>
            <person name="Goncalves M.F.M."/>
            <person name="Tilleman L."/>
            <person name="Duarte A.S."/>
            <person name="Jorrin-Novo J.V."/>
            <person name="Van de Peer Y."/>
            <person name="Deforce D."/>
            <person name="Van Nieuwerburgh F."/>
            <person name="Esteves A.C."/>
            <person name="Alves A."/>
        </authorList>
    </citation>
    <scope>NUCLEOTIDE SEQUENCE [LARGE SCALE GENOMIC DNA]</scope>
    <source>
        <strain evidence="1 2">LA-SOL3</strain>
    </source>
</reference>
<proteinExistence type="predicted"/>
<evidence type="ECO:0000313" key="2">
    <source>
        <dbReference type="Proteomes" id="UP000325902"/>
    </source>
</evidence>
<evidence type="ECO:0000313" key="1">
    <source>
        <dbReference type="EMBL" id="KAB2572725.1"/>
    </source>
</evidence>
<protein>
    <submittedName>
        <fullName evidence="1">Uncharacterized protein</fullName>
    </submittedName>
</protein>
<organism evidence="1 2">
    <name type="scientific">Lasiodiplodia theobromae</name>
    <dbReference type="NCBI Taxonomy" id="45133"/>
    <lineage>
        <taxon>Eukaryota</taxon>
        <taxon>Fungi</taxon>
        <taxon>Dikarya</taxon>
        <taxon>Ascomycota</taxon>
        <taxon>Pezizomycotina</taxon>
        <taxon>Dothideomycetes</taxon>
        <taxon>Dothideomycetes incertae sedis</taxon>
        <taxon>Botryosphaeriales</taxon>
        <taxon>Botryosphaeriaceae</taxon>
        <taxon>Lasiodiplodia</taxon>
    </lineage>
</organism>
<sequence length="126" mass="14708">MVGQLAIPISNSIERPTDWPRIHEITLARYDERGDILLICRELTEMHGNGFQRKIILWYNFEDYEEQQGLDNRESVCCEVAWNCSGDEGSDDAGANQCYDGNAWDWRNRRLDKAKTIDLWSRPSRV</sequence>
<dbReference type="AlphaFoldDB" id="A0A5N5D4S0"/>
<dbReference type="EMBL" id="VCHE01000072">
    <property type="protein sequence ID" value="KAB2572725.1"/>
    <property type="molecule type" value="Genomic_DNA"/>
</dbReference>